<organism evidence="2 3">
    <name type="scientific">Tanacetum coccineum</name>
    <dbReference type="NCBI Taxonomy" id="301880"/>
    <lineage>
        <taxon>Eukaryota</taxon>
        <taxon>Viridiplantae</taxon>
        <taxon>Streptophyta</taxon>
        <taxon>Embryophyta</taxon>
        <taxon>Tracheophyta</taxon>
        <taxon>Spermatophyta</taxon>
        <taxon>Magnoliopsida</taxon>
        <taxon>eudicotyledons</taxon>
        <taxon>Gunneridae</taxon>
        <taxon>Pentapetalae</taxon>
        <taxon>asterids</taxon>
        <taxon>campanulids</taxon>
        <taxon>Asterales</taxon>
        <taxon>Asteraceae</taxon>
        <taxon>Asteroideae</taxon>
        <taxon>Anthemideae</taxon>
        <taxon>Anthemidinae</taxon>
        <taxon>Tanacetum</taxon>
    </lineage>
</organism>
<reference evidence="2" key="1">
    <citation type="journal article" date="2022" name="Int. J. Mol. Sci.">
        <title>Draft Genome of Tanacetum Coccineum: Genomic Comparison of Closely Related Tanacetum-Family Plants.</title>
        <authorList>
            <person name="Yamashiro T."/>
            <person name="Shiraishi A."/>
            <person name="Nakayama K."/>
            <person name="Satake H."/>
        </authorList>
    </citation>
    <scope>NUCLEOTIDE SEQUENCE</scope>
</reference>
<feature type="region of interest" description="Disordered" evidence="1">
    <location>
        <begin position="80"/>
        <end position="111"/>
    </location>
</feature>
<accession>A0ABQ5I013</accession>
<feature type="region of interest" description="Disordered" evidence="1">
    <location>
        <begin position="1"/>
        <end position="26"/>
    </location>
</feature>
<dbReference type="EMBL" id="BQNB010020201">
    <property type="protein sequence ID" value="GJT93422.1"/>
    <property type="molecule type" value="Genomic_DNA"/>
</dbReference>
<evidence type="ECO:0000313" key="2">
    <source>
        <dbReference type="EMBL" id="GJT93422.1"/>
    </source>
</evidence>
<feature type="compositionally biased region" description="Polar residues" evidence="1">
    <location>
        <begin position="89"/>
        <end position="111"/>
    </location>
</feature>
<dbReference type="Proteomes" id="UP001151760">
    <property type="component" value="Unassembled WGS sequence"/>
</dbReference>
<feature type="region of interest" description="Disordered" evidence="1">
    <location>
        <begin position="200"/>
        <end position="237"/>
    </location>
</feature>
<sequence length="237" mass="26262">MTTKRTQVSPIGSPSSDSISDTSFKDQERLLPIANVGRIMKKNPYQPIPKYPKKQKKLSKNACPSSLASSRVKLRINVKERNERRSMYAKTSESLSDNDVCETSSSTPQRVVSSQGFDDLYRERVVGYGDELVNMVKLESRAKGSFLSMYDEVWSPPDTLGDTITINIPKTKPLHVRTSGPEAMTMEQCLLRSMVGSHPEIGENLNNEEQGDVVTPLGEVTGPSRLVQEAPSLADLE</sequence>
<feature type="compositionally biased region" description="Low complexity" evidence="1">
    <location>
        <begin position="9"/>
        <end position="22"/>
    </location>
</feature>
<comment type="caution">
    <text evidence="2">The sequence shown here is derived from an EMBL/GenBank/DDBJ whole genome shotgun (WGS) entry which is preliminary data.</text>
</comment>
<keyword evidence="3" id="KW-1185">Reference proteome</keyword>
<gene>
    <name evidence="2" type="ORF">Tco_1082267</name>
</gene>
<protein>
    <submittedName>
        <fullName evidence="2">Uncharacterized protein</fullName>
    </submittedName>
</protein>
<name>A0ABQ5I013_9ASTR</name>
<proteinExistence type="predicted"/>
<reference evidence="2" key="2">
    <citation type="submission" date="2022-01" db="EMBL/GenBank/DDBJ databases">
        <authorList>
            <person name="Yamashiro T."/>
            <person name="Shiraishi A."/>
            <person name="Satake H."/>
            <person name="Nakayama K."/>
        </authorList>
    </citation>
    <scope>NUCLEOTIDE SEQUENCE</scope>
</reference>
<evidence type="ECO:0000313" key="3">
    <source>
        <dbReference type="Proteomes" id="UP001151760"/>
    </source>
</evidence>
<evidence type="ECO:0000256" key="1">
    <source>
        <dbReference type="SAM" id="MobiDB-lite"/>
    </source>
</evidence>
<feature type="region of interest" description="Disordered" evidence="1">
    <location>
        <begin position="43"/>
        <end position="66"/>
    </location>
</feature>